<dbReference type="AlphaFoldDB" id="A0A0P7UKC2"/>
<dbReference type="Gene3D" id="1.10.1080.10">
    <property type="entry name" value="Glutathione Synthetase, Chain A, domain 3"/>
    <property type="match status" value="1"/>
</dbReference>
<dbReference type="FunFam" id="3.30.1490.50:FF:000001">
    <property type="entry name" value="Glutathione synthetase"/>
    <property type="match status" value="1"/>
</dbReference>
<dbReference type="Gene3D" id="3.30.470.20">
    <property type="entry name" value="ATP-grasp fold, B domain"/>
    <property type="match status" value="1"/>
</dbReference>
<keyword evidence="10 15" id="KW-0067">ATP-binding</keyword>
<dbReference type="PANTHER" id="PTHR11130">
    <property type="entry name" value="GLUTATHIONE SYNTHETASE"/>
    <property type="match status" value="1"/>
</dbReference>
<comment type="catalytic activity">
    <reaction evidence="12">
        <text>gamma-L-glutamyl-L-cysteine + glycine + ATP = glutathione + ADP + phosphate + H(+)</text>
        <dbReference type="Rhea" id="RHEA:13557"/>
        <dbReference type="ChEBI" id="CHEBI:15378"/>
        <dbReference type="ChEBI" id="CHEBI:30616"/>
        <dbReference type="ChEBI" id="CHEBI:43474"/>
        <dbReference type="ChEBI" id="CHEBI:57305"/>
        <dbReference type="ChEBI" id="CHEBI:57925"/>
        <dbReference type="ChEBI" id="CHEBI:58173"/>
        <dbReference type="ChEBI" id="CHEBI:456216"/>
        <dbReference type="EC" id="6.3.2.3"/>
    </reaction>
    <physiologicalReaction direction="left-to-right" evidence="12">
        <dbReference type="Rhea" id="RHEA:13558"/>
    </physiologicalReaction>
</comment>
<evidence type="ECO:0000256" key="11">
    <source>
        <dbReference type="ARBA" id="ARBA00022842"/>
    </source>
</evidence>
<dbReference type="Pfam" id="PF03917">
    <property type="entry name" value="GSH_synth_ATP"/>
    <property type="match status" value="1"/>
</dbReference>
<evidence type="ECO:0000313" key="21">
    <source>
        <dbReference type="Ensembl" id="ENSSFOP00015041998.1"/>
    </source>
</evidence>
<feature type="binding site" evidence="18">
    <location>
        <begin position="150"/>
        <end position="153"/>
    </location>
    <ligand>
        <name>substrate</name>
    </ligand>
</feature>
<comment type="function">
    <text evidence="14">Catalyzes the production of glutathione from gamma-glutamylcysteine and glycine in an ATP-dependent manner. Glutathione (gamma-glutamylcysteinylglycine, GSH) is the most abundant intracellular thiol in living aerobic cells and is required for numerous processes including the protection of cells against oxidative damage, amino acid transport, the detoxification of foreign compounds, the maintenance of protein sulfhydryl groups in a reduced state and acts as a cofactor for a number of enzymes. Participates in ophthalmate biosynthesis in hepatocytes.</text>
</comment>
<dbReference type="PIRSF" id="PIRSF001558">
    <property type="entry name" value="GSHase"/>
    <property type="match status" value="1"/>
</dbReference>
<dbReference type="GO" id="GO:0004363">
    <property type="term" value="F:glutathione synthase activity"/>
    <property type="evidence" value="ECO:0007669"/>
    <property type="project" value="UniProtKB-UniRule"/>
</dbReference>
<evidence type="ECO:0000259" key="19">
    <source>
        <dbReference type="Pfam" id="PF03199"/>
    </source>
</evidence>
<evidence type="ECO:0000256" key="10">
    <source>
        <dbReference type="ARBA" id="ARBA00022840"/>
    </source>
</evidence>
<keyword evidence="11 15" id="KW-0460">Magnesium</keyword>
<comment type="cofactor">
    <cofactor evidence="15 17">
        <name>Mg(2+)</name>
        <dbReference type="ChEBI" id="CHEBI:18420"/>
    </cofactor>
    <text evidence="15 17">Binds 1 Mg(2+) ion per subunit.</text>
</comment>
<proteinExistence type="inferred from homology"/>
<dbReference type="InterPro" id="IPR014042">
    <property type="entry name" value="Glutathione_synthase_a-hlx"/>
</dbReference>
<evidence type="ECO:0000256" key="17">
    <source>
        <dbReference type="PIRSR" id="PIRSR001558-2"/>
    </source>
</evidence>
<dbReference type="RefSeq" id="XP_018612044.1">
    <property type="nucleotide sequence ID" value="XM_018756528.2"/>
</dbReference>
<evidence type="ECO:0000313" key="22">
    <source>
        <dbReference type="Proteomes" id="UP000034805"/>
    </source>
</evidence>
<feature type="domain" description="Glutathione synthase substrate-binding" evidence="19">
    <location>
        <begin position="206"/>
        <end position="304"/>
    </location>
</feature>
<dbReference type="GeneID" id="108936888"/>
<dbReference type="Gene3D" id="3.30.1490.50">
    <property type="match status" value="1"/>
</dbReference>
<dbReference type="InterPro" id="IPR014049">
    <property type="entry name" value="Glutathione_synthase_N_euk"/>
</dbReference>
<dbReference type="SUPFAM" id="SSF52440">
    <property type="entry name" value="PreATP-grasp domain"/>
    <property type="match status" value="1"/>
</dbReference>
<feature type="binding site" evidence="18">
    <location>
        <begin position="216"/>
        <end position="218"/>
    </location>
    <ligand>
        <name>substrate</name>
    </ligand>
</feature>
<evidence type="ECO:0000256" key="3">
    <source>
        <dbReference type="ARBA" id="ARBA00011738"/>
    </source>
</evidence>
<evidence type="ECO:0000313" key="20">
    <source>
        <dbReference type="EMBL" id="KPP59750.1"/>
    </source>
</evidence>
<dbReference type="Ensembl" id="ENSSFOT00015066419.1">
    <property type="protein sequence ID" value="ENSSFOP00015041998.1"/>
    <property type="gene ID" value="ENSSFOG00015021468.2"/>
</dbReference>
<evidence type="ECO:0000256" key="8">
    <source>
        <dbReference type="ARBA" id="ARBA00022723"/>
    </source>
</evidence>
<dbReference type="GO" id="GO:0043295">
    <property type="term" value="F:glutathione binding"/>
    <property type="evidence" value="ECO:0007669"/>
    <property type="project" value="UniProtKB-UniRule"/>
</dbReference>
<dbReference type="InterPro" id="IPR005615">
    <property type="entry name" value="Glutathione_synthase"/>
</dbReference>
<evidence type="ECO:0000256" key="12">
    <source>
        <dbReference type="ARBA" id="ARBA00048871"/>
    </source>
</evidence>
<evidence type="ECO:0000256" key="14">
    <source>
        <dbReference type="ARBA" id="ARBA00059746"/>
    </source>
</evidence>
<evidence type="ECO:0000256" key="6">
    <source>
        <dbReference type="ARBA" id="ARBA00022598"/>
    </source>
</evidence>
<dbReference type="SUPFAM" id="SSF56059">
    <property type="entry name" value="Glutathione synthetase ATP-binding domain-like"/>
    <property type="match status" value="1"/>
</dbReference>
<feature type="binding site" evidence="16">
    <location>
        <position position="146"/>
    </location>
    <ligand>
        <name>ATP</name>
        <dbReference type="ChEBI" id="CHEBI:30616"/>
    </ligand>
</feature>
<reference evidence="21" key="3">
    <citation type="submission" date="2025-05" db="UniProtKB">
        <authorList>
            <consortium name="Ensembl"/>
        </authorList>
    </citation>
    <scope>IDENTIFICATION</scope>
</reference>
<feature type="binding site" evidence="16">
    <location>
        <position position="449"/>
    </location>
    <ligand>
        <name>substrate</name>
    </ligand>
</feature>
<evidence type="ECO:0000256" key="2">
    <source>
        <dbReference type="ARBA" id="ARBA00010385"/>
    </source>
</evidence>
<comment type="pathway">
    <text evidence="1 15">Sulfur metabolism; glutathione biosynthesis; glutathione from L-cysteine and L-glutamate: step 2/2.</text>
</comment>
<evidence type="ECO:0000256" key="16">
    <source>
        <dbReference type="PIRSR" id="PIRSR001558-1"/>
    </source>
</evidence>
<evidence type="ECO:0000256" key="9">
    <source>
        <dbReference type="ARBA" id="ARBA00022741"/>
    </source>
</evidence>
<evidence type="ECO:0000256" key="4">
    <source>
        <dbReference type="ARBA" id="ARBA00012214"/>
    </source>
</evidence>
<evidence type="ECO:0000313" key="23">
    <source>
        <dbReference type="Proteomes" id="UP000694397"/>
    </source>
</evidence>
<dbReference type="Proteomes" id="UP000034805">
    <property type="component" value="Unassembled WGS sequence"/>
</dbReference>
<dbReference type="Gene3D" id="3.30.1490.80">
    <property type="match status" value="1"/>
</dbReference>
<sequence>MAAEAVPEEVLLNNDLIKELVEVAKDTALLHGLLLRTKESPYSSEVVSYIPFTLFPTPVPRDLFQQALQVQTLFNQLVDKISRDSCFLEEALAGPIKVDMFTARLFQIYRTVQQEACAQSIALCLNRSDYMLDLRPDRNATLKQIEINTIAASFGGLASRTPDVHRHILKVAGLPEHSKRVLDNNPAAGLASALAKAWELYGSVKAVVMFLVEDIQRNIFDHRCIENELWKRNIPVIRRRFSDVFKTGLLDQDKKLFVDGKEVAIVYFRHGYMPDNYTEQSWEVRLMMERSQAVKCPDIGTQLAGTKKVQQVLAQPGVLERFFPNEPEAVARIRATFAGLYTMDIGEEGDRTVAMALANPEKFVLKPQREGGGNNIYGEEICRVLQEKSERVAYILMDKVNPQPSRNYLLRHGSPVKLATCLSELGIFGAHIRQGTDVVWNQCAGHLLRTKSAEYADGGVAVGVAVLDNPFLV</sequence>
<feature type="binding site" evidence="16">
    <location>
        <position position="377"/>
    </location>
    <ligand>
        <name>ATP</name>
        <dbReference type="ChEBI" id="CHEBI:30616"/>
    </ligand>
</feature>
<dbReference type="KEGG" id="sfm:108936888"/>
<evidence type="ECO:0000256" key="5">
    <source>
        <dbReference type="ARBA" id="ARBA00020821"/>
    </source>
</evidence>
<dbReference type="PANTHER" id="PTHR11130:SF0">
    <property type="entry name" value="GLUTATHIONE SYNTHETASE"/>
    <property type="match status" value="1"/>
</dbReference>
<dbReference type="Pfam" id="PF03199">
    <property type="entry name" value="GSH_synthase"/>
    <property type="match status" value="1"/>
</dbReference>
<feature type="binding site" evidence="18">
    <location>
        <begin position="460"/>
        <end position="461"/>
    </location>
    <ligand>
        <name>substrate</name>
    </ligand>
</feature>
<dbReference type="UniPathway" id="UPA00142">
    <property type="reaction ID" value="UER00210"/>
</dbReference>
<feature type="binding site" evidence="17">
    <location>
        <position position="148"/>
    </location>
    <ligand>
        <name>Mg(2+)</name>
        <dbReference type="ChEBI" id="CHEBI:18420"/>
    </ligand>
</feature>
<dbReference type="FunFam" id="3.40.50.1760:FF:000001">
    <property type="entry name" value="Glutathione synthetase"/>
    <property type="match status" value="1"/>
</dbReference>
<comment type="similarity">
    <text evidence="2 15">Belongs to the eukaryotic GSH synthase family.</text>
</comment>
<feature type="binding site" evidence="17">
    <location>
        <position position="146"/>
    </location>
    <ligand>
        <name>Mg(2+)</name>
        <dbReference type="ChEBI" id="CHEBI:18420"/>
    </ligand>
</feature>
<feature type="binding site" evidence="16">
    <location>
        <position position="127"/>
    </location>
    <ligand>
        <name>substrate</name>
    </ligand>
</feature>
<dbReference type="STRING" id="113540.ENSSFOP00015041998"/>
<dbReference type="GO" id="GO:0005524">
    <property type="term" value="F:ATP binding"/>
    <property type="evidence" value="ECO:0007669"/>
    <property type="project" value="UniProtKB-UniRule"/>
</dbReference>
<protein>
    <recommendedName>
        <fullName evidence="5 15">Glutathione synthetase</fullName>
        <shortName evidence="15">GSH-S</shortName>
        <ecNumber evidence="4 15">6.3.2.3</ecNumber>
    </recommendedName>
</protein>
<keyword evidence="23" id="KW-1185">Reference proteome</keyword>
<evidence type="ECO:0000256" key="7">
    <source>
        <dbReference type="ARBA" id="ARBA00022684"/>
    </source>
</evidence>
<feature type="binding site" evidence="17">
    <location>
        <position position="370"/>
    </location>
    <ligand>
        <name>Mg(2+)</name>
        <dbReference type="ChEBI" id="CHEBI:18420"/>
    </ligand>
</feature>
<evidence type="ECO:0000256" key="13">
    <source>
        <dbReference type="ARBA" id="ARBA00052123"/>
    </source>
</evidence>
<accession>A0A0P7UKC2</accession>
<feature type="binding site" evidence="16">
    <location>
        <position position="424"/>
    </location>
    <ligand>
        <name>ATP</name>
        <dbReference type="ChEBI" id="CHEBI:30616"/>
    </ligand>
</feature>
<evidence type="ECO:0000256" key="15">
    <source>
        <dbReference type="PIRNR" id="PIRNR001558"/>
    </source>
</evidence>
<comment type="catalytic activity">
    <reaction evidence="13">
        <text>gamma-L-glutamyl-(2S)-2-aminobutanoate + glycine + ATP = ophthalmate + ADP + phosphate + H(+)</text>
        <dbReference type="Rhea" id="RHEA:72075"/>
        <dbReference type="ChEBI" id="CHEBI:15378"/>
        <dbReference type="ChEBI" id="CHEBI:30616"/>
        <dbReference type="ChEBI" id="CHEBI:43474"/>
        <dbReference type="ChEBI" id="CHEBI:57305"/>
        <dbReference type="ChEBI" id="CHEBI:189406"/>
        <dbReference type="ChEBI" id="CHEBI:189750"/>
        <dbReference type="ChEBI" id="CHEBI:456216"/>
    </reaction>
    <physiologicalReaction direction="left-to-right" evidence="13">
        <dbReference type="Rhea" id="RHEA:72076"/>
    </physiologicalReaction>
</comment>
<dbReference type="GO" id="GO:0005829">
    <property type="term" value="C:cytosol"/>
    <property type="evidence" value="ECO:0007669"/>
    <property type="project" value="TreeGrafter"/>
</dbReference>
<dbReference type="EC" id="6.3.2.3" evidence="4 15"/>
<dbReference type="InterPro" id="IPR016185">
    <property type="entry name" value="PreATP-grasp_dom_sf"/>
</dbReference>
<dbReference type="RefSeq" id="XP_018612045.1">
    <property type="nucleotide sequence ID" value="XM_018756529.2"/>
</dbReference>
<name>A0A0P7UKC2_SCLFO</name>
<dbReference type="GeneTree" id="ENSGT00390000013764"/>
<keyword evidence="6 15" id="KW-0436">Ligase</keyword>
<dbReference type="InterPro" id="IPR004887">
    <property type="entry name" value="GSH_synth_subst-bd"/>
</dbReference>
<keyword evidence="9 15" id="KW-0547">Nucleotide-binding</keyword>
<organism evidence="20 22">
    <name type="scientific">Scleropages formosus</name>
    <name type="common">Asian bonytongue</name>
    <name type="synonym">Osteoglossum formosum</name>
    <dbReference type="NCBI Taxonomy" id="113540"/>
    <lineage>
        <taxon>Eukaryota</taxon>
        <taxon>Metazoa</taxon>
        <taxon>Chordata</taxon>
        <taxon>Craniata</taxon>
        <taxon>Vertebrata</taxon>
        <taxon>Euteleostomi</taxon>
        <taxon>Actinopterygii</taxon>
        <taxon>Neopterygii</taxon>
        <taxon>Teleostei</taxon>
        <taxon>Osteoglossocephala</taxon>
        <taxon>Osteoglossomorpha</taxon>
        <taxon>Osteoglossiformes</taxon>
        <taxon>Osteoglossidae</taxon>
        <taxon>Scleropages</taxon>
    </lineage>
</organism>
<reference evidence="21 23" key="2">
    <citation type="submission" date="2019-04" db="EMBL/GenBank/DDBJ databases">
        <authorList>
            <consortium name="Wellcome Sanger Institute Data Sharing"/>
        </authorList>
    </citation>
    <scope>NUCLEOTIDE SEQUENCE [LARGE SCALE GENOMIC DNA]</scope>
</reference>
<dbReference type="Gene3D" id="3.40.50.1760">
    <property type="entry name" value="Glutathione synthase, substrate-binding domain superfamily, eukaryotic"/>
    <property type="match status" value="1"/>
</dbReference>
<feature type="binding site" evidence="16">
    <location>
        <position position="307"/>
    </location>
    <ligand>
        <name>ATP</name>
        <dbReference type="ChEBI" id="CHEBI:30616"/>
    </ligand>
</feature>
<dbReference type="OrthoDB" id="2020073at2759"/>
<gene>
    <name evidence="21" type="primary">GSS</name>
    <name evidence="20" type="ORF">Z043_122300</name>
</gene>
<evidence type="ECO:0000256" key="18">
    <source>
        <dbReference type="PIRSR" id="PIRSR001558-3"/>
    </source>
</evidence>
<keyword evidence="8 15" id="KW-0479">Metal-binding</keyword>
<evidence type="ECO:0000256" key="1">
    <source>
        <dbReference type="ARBA" id="ARBA00004965"/>
    </source>
</evidence>
<dbReference type="EMBL" id="JARO02011646">
    <property type="protein sequence ID" value="KPP59750.1"/>
    <property type="molecule type" value="Genomic_DNA"/>
</dbReference>
<dbReference type="NCBIfam" id="TIGR01986">
    <property type="entry name" value="glut_syn_euk"/>
    <property type="match status" value="1"/>
</dbReference>
<feature type="binding site" evidence="16">
    <location>
        <begin position="366"/>
        <end position="375"/>
    </location>
    <ligand>
        <name>ATP</name>
        <dbReference type="ChEBI" id="CHEBI:30616"/>
    </ligand>
</feature>
<reference evidence="20 22" key="1">
    <citation type="submission" date="2015-08" db="EMBL/GenBank/DDBJ databases">
        <title>The genome of the Asian arowana (Scleropages formosus).</title>
        <authorList>
            <person name="Tan M.H."/>
            <person name="Gan H.M."/>
            <person name="Croft L.J."/>
            <person name="Austin C.M."/>
        </authorList>
    </citation>
    <scope>NUCLEOTIDE SEQUENCE [LARGE SCALE GENOMIC DNA]</scope>
    <source>
        <strain evidence="20">Aro1</strain>
    </source>
</reference>
<feature type="binding site" evidence="16">
    <location>
        <position position="457"/>
    </location>
    <ligand>
        <name>ATP</name>
        <dbReference type="ChEBI" id="CHEBI:30616"/>
    </ligand>
</feature>
<dbReference type="InterPro" id="IPR014709">
    <property type="entry name" value="Glutathione_synthase_C_euk"/>
</dbReference>
<comment type="subunit">
    <text evidence="3">Homodimer.</text>
</comment>
<feature type="binding site" evidence="16">
    <location>
        <position position="451"/>
    </location>
    <ligand>
        <name>ATP</name>
        <dbReference type="ChEBI" id="CHEBI:30616"/>
    </ligand>
</feature>
<keyword evidence="7 15" id="KW-0317">Glutathione biosynthesis</keyword>
<dbReference type="InterPro" id="IPR037013">
    <property type="entry name" value="GSH-S_sub-bd_sf"/>
</dbReference>
<dbReference type="GO" id="GO:0000287">
    <property type="term" value="F:magnesium ion binding"/>
    <property type="evidence" value="ECO:0007669"/>
    <property type="project" value="UniProtKB-UniRule"/>
</dbReference>
<dbReference type="Proteomes" id="UP000694397">
    <property type="component" value="Chromosome 2"/>
</dbReference>
<feature type="binding site" evidence="18">
    <location>
        <begin position="269"/>
        <end position="272"/>
    </location>
    <ligand>
        <name>substrate</name>
    </ligand>
</feature>
<dbReference type="CTD" id="2937"/>